<feature type="domain" description="Nas2 N-terminal" evidence="2">
    <location>
        <begin position="35"/>
        <end position="103"/>
    </location>
</feature>
<evidence type="ECO:0000256" key="1">
    <source>
        <dbReference type="SAM" id="MobiDB-lite"/>
    </source>
</evidence>
<dbReference type="GO" id="GO:0005737">
    <property type="term" value="C:cytoplasm"/>
    <property type="evidence" value="ECO:0007669"/>
    <property type="project" value="TreeGrafter"/>
</dbReference>
<dbReference type="GO" id="GO:0070682">
    <property type="term" value="P:proteasome regulatory particle assembly"/>
    <property type="evidence" value="ECO:0007669"/>
    <property type="project" value="InterPro"/>
</dbReference>
<sequence length="187" mass="20345">MELVFPPPPPNQPPSTSLPLPHRDAYPEEPREYARALMQRKDEIEKEIHGTTPNTSLVDPEGYPRGDIDIYAIRHARSALVRLQNDRQQVSDLLATALEDAFSISMSSSGSSSSGGLDQPNGHAQASPLATEPRRSTNTDANINGDAAGTLWPERAIARVNSVALESPASQAVSCNVDLLRMPHRLF</sequence>
<dbReference type="AlphaFoldDB" id="A0A1B9GPX4"/>
<keyword evidence="4" id="KW-1185">Reference proteome</keyword>
<evidence type="ECO:0000259" key="2">
    <source>
        <dbReference type="Pfam" id="PF18265"/>
    </source>
</evidence>
<dbReference type="GO" id="GO:0000502">
    <property type="term" value="C:proteasome complex"/>
    <property type="evidence" value="ECO:0007669"/>
    <property type="project" value="UniProtKB-KW"/>
</dbReference>
<evidence type="ECO:0000313" key="4">
    <source>
        <dbReference type="Proteomes" id="UP000092666"/>
    </source>
</evidence>
<feature type="region of interest" description="Disordered" evidence="1">
    <location>
        <begin position="1"/>
        <end position="25"/>
    </location>
</feature>
<dbReference type="OrthoDB" id="72325at2759"/>
<dbReference type="Gene3D" id="6.10.140.1710">
    <property type="match status" value="1"/>
</dbReference>
<dbReference type="STRING" id="1296120.A0A1B9GPX4"/>
<dbReference type="PANTHER" id="PTHR12651:SF1">
    <property type="entry name" value="26S PROTEASOME NON-ATPASE REGULATORY SUBUNIT 9"/>
    <property type="match status" value="1"/>
</dbReference>
<feature type="region of interest" description="Disordered" evidence="1">
    <location>
        <begin position="105"/>
        <end position="147"/>
    </location>
</feature>
<dbReference type="GO" id="GO:0005634">
    <property type="term" value="C:nucleus"/>
    <property type="evidence" value="ECO:0007669"/>
    <property type="project" value="TreeGrafter"/>
</dbReference>
<gene>
    <name evidence="3" type="ORF">I316_05386</name>
</gene>
<dbReference type="Proteomes" id="UP000092666">
    <property type="component" value="Unassembled WGS sequence"/>
</dbReference>
<dbReference type="InterPro" id="IPR035269">
    <property type="entry name" value="PSMD9"/>
</dbReference>
<dbReference type="EMBL" id="KI669506">
    <property type="protein sequence ID" value="OCF33048.1"/>
    <property type="molecule type" value="Genomic_DNA"/>
</dbReference>
<accession>A0A1B9GPX4</accession>
<feature type="compositionally biased region" description="Low complexity" evidence="1">
    <location>
        <begin position="105"/>
        <end position="116"/>
    </location>
</feature>
<dbReference type="InterPro" id="IPR040815">
    <property type="entry name" value="Nas2_N"/>
</dbReference>
<dbReference type="Pfam" id="PF18265">
    <property type="entry name" value="Nas2_N"/>
    <property type="match status" value="1"/>
</dbReference>
<name>A0A1B9GPX4_9TREE</name>
<keyword evidence="3" id="KW-0647">Proteasome</keyword>
<evidence type="ECO:0000313" key="3">
    <source>
        <dbReference type="EMBL" id="OCF33048.1"/>
    </source>
</evidence>
<proteinExistence type="predicted"/>
<reference evidence="4" key="2">
    <citation type="submission" date="2013-12" db="EMBL/GenBank/DDBJ databases">
        <title>Evolution of pathogenesis and genome organization in the Tremellales.</title>
        <authorList>
            <person name="Cuomo C."/>
            <person name="Litvintseva A."/>
            <person name="Heitman J."/>
            <person name="Chen Y."/>
            <person name="Sun S."/>
            <person name="Springer D."/>
            <person name="Dromer F."/>
            <person name="Young S."/>
            <person name="Zeng Q."/>
            <person name="Chapman S."/>
            <person name="Gujja S."/>
            <person name="Saif S."/>
            <person name="Birren B."/>
        </authorList>
    </citation>
    <scope>NUCLEOTIDE SEQUENCE [LARGE SCALE GENOMIC DNA]</scope>
    <source>
        <strain evidence="4">BCC8398</strain>
    </source>
</reference>
<reference evidence="3 4" key="1">
    <citation type="submission" date="2013-07" db="EMBL/GenBank/DDBJ databases">
        <title>The Genome Sequence of Cryptococcus heveanensis BCC8398.</title>
        <authorList>
            <consortium name="The Broad Institute Genome Sequencing Platform"/>
            <person name="Cuomo C."/>
            <person name="Litvintseva A."/>
            <person name="Chen Y."/>
            <person name="Heitman J."/>
            <person name="Sun S."/>
            <person name="Springer D."/>
            <person name="Dromer F."/>
            <person name="Young S.K."/>
            <person name="Zeng Q."/>
            <person name="Gargeya S."/>
            <person name="Fitzgerald M."/>
            <person name="Abouelleil A."/>
            <person name="Alvarado L."/>
            <person name="Berlin A.M."/>
            <person name="Chapman S.B."/>
            <person name="Dewar J."/>
            <person name="Goldberg J."/>
            <person name="Griggs A."/>
            <person name="Gujja S."/>
            <person name="Hansen M."/>
            <person name="Howarth C."/>
            <person name="Imamovic A."/>
            <person name="Larimer J."/>
            <person name="McCowan C."/>
            <person name="Murphy C."/>
            <person name="Pearson M."/>
            <person name="Priest M."/>
            <person name="Roberts A."/>
            <person name="Saif S."/>
            <person name="Shea T."/>
            <person name="Sykes S."/>
            <person name="Wortman J."/>
            <person name="Nusbaum C."/>
            <person name="Birren B."/>
        </authorList>
    </citation>
    <scope>NUCLEOTIDE SEQUENCE [LARGE SCALE GENOMIC DNA]</scope>
    <source>
        <strain evidence="3 4">BCC8398</strain>
    </source>
</reference>
<feature type="compositionally biased region" description="Pro residues" evidence="1">
    <location>
        <begin position="1"/>
        <end position="13"/>
    </location>
</feature>
<protein>
    <submittedName>
        <fullName evidence="3">26S proteasome non-ATPase regulatory subunit 9</fullName>
    </submittedName>
</protein>
<dbReference type="PANTHER" id="PTHR12651">
    <property type="entry name" value="26S PROTEASOME NON-ATPASE REGULATORY SUBUNIT 9"/>
    <property type="match status" value="1"/>
</dbReference>
<organism evidence="3 4">
    <name type="scientific">Kwoniella heveanensis BCC8398</name>
    <dbReference type="NCBI Taxonomy" id="1296120"/>
    <lineage>
        <taxon>Eukaryota</taxon>
        <taxon>Fungi</taxon>
        <taxon>Dikarya</taxon>
        <taxon>Basidiomycota</taxon>
        <taxon>Agaricomycotina</taxon>
        <taxon>Tremellomycetes</taxon>
        <taxon>Tremellales</taxon>
        <taxon>Cryptococcaceae</taxon>
        <taxon>Kwoniella</taxon>
    </lineage>
</organism>